<name>A0A2U2PLW5_9SPHI</name>
<evidence type="ECO:0000313" key="4">
    <source>
        <dbReference type="Proteomes" id="UP000245647"/>
    </source>
</evidence>
<evidence type="ECO:0000256" key="1">
    <source>
        <dbReference type="SAM" id="Phobius"/>
    </source>
</evidence>
<dbReference type="OrthoDB" id="799865at2"/>
<dbReference type="EMBL" id="QEAS01000001">
    <property type="protein sequence ID" value="PWG82391.1"/>
    <property type="molecule type" value="Genomic_DNA"/>
</dbReference>
<dbReference type="InterPro" id="IPR054331">
    <property type="entry name" value="LiaF_TM"/>
</dbReference>
<dbReference type="RefSeq" id="WP_109413810.1">
    <property type="nucleotide sequence ID" value="NZ_QEAS01000001.1"/>
</dbReference>
<feature type="transmembrane region" description="Helical" evidence="1">
    <location>
        <begin position="44"/>
        <end position="59"/>
    </location>
</feature>
<dbReference type="Pfam" id="PF22570">
    <property type="entry name" value="LiaF-TM"/>
    <property type="match status" value="1"/>
</dbReference>
<comment type="caution">
    <text evidence="3">The sequence shown here is derived from an EMBL/GenBank/DDBJ whole genome shotgun (WGS) entry which is preliminary data.</text>
</comment>
<evidence type="ECO:0000259" key="2">
    <source>
        <dbReference type="Pfam" id="PF22570"/>
    </source>
</evidence>
<evidence type="ECO:0000313" key="3">
    <source>
        <dbReference type="EMBL" id="PWG82391.1"/>
    </source>
</evidence>
<proteinExistence type="predicted"/>
<dbReference type="AlphaFoldDB" id="A0A2U2PLW5"/>
<organism evidence="3 4">
    <name type="scientific">Pararcticibacter amylolyticus</name>
    <dbReference type="NCBI Taxonomy" id="2173175"/>
    <lineage>
        <taxon>Bacteria</taxon>
        <taxon>Pseudomonadati</taxon>
        <taxon>Bacteroidota</taxon>
        <taxon>Sphingobacteriia</taxon>
        <taxon>Sphingobacteriales</taxon>
        <taxon>Sphingobacteriaceae</taxon>
        <taxon>Pararcticibacter</taxon>
    </lineage>
</organism>
<dbReference type="Proteomes" id="UP000245647">
    <property type="component" value="Unassembled WGS sequence"/>
</dbReference>
<feature type="domain" description="LiaF transmembrane" evidence="2">
    <location>
        <begin position="17"/>
        <end position="110"/>
    </location>
</feature>
<keyword evidence="1" id="KW-0812">Transmembrane</keyword>
<feature type="transmembrane region" description="Helical" evidence="1">
    <location>
        <begin position="66"/>
        <end position="83"/>
    </location>
</feature>
<feature type="transmembrane region" description="Helical" evidence="1">
    <location>
        <begin position="89"/>
        <end position="107"/>
    </location>
</feature>
<sequence>MNNANFNKTNPYSRKAAGLIFLLSGFILLSQTLGLDTGIPDWIVSWPVLLIVIGIYSGIKHHFRRAGAYFMIAIGSAFLAERVVPGIHFHQLIFPVLILAAGLHLMFGRKMIMVSGQTNFPDTGSKTDERIKNDSLFRG</sequence>
<keyword evidence="4" id="KW-1185">Reference proteome</keyword>
<reference evidence="3 4" key="1">
    <citation type="submission" date="2018-04" db="EMBL/GenBank/DDBJ databases">
        <title>Pedobacter chongqingensis sp. nov., isolated from a rottenly hemp rope.</title>
        <authorList>
            <person name="Cai Y."/>
        </authorList>
    </citation>
    <scope>NUCLEOTIDE SEQUENCE [LARGE SCALE GENOMIC DNA]</scope>
    <source>
        <strain evidence="3 4">FJ4-8</strain>
    </source>
</reference>
<protein>
    <recommendedName>
        <fullName evidence="2">LiaF transmembrane domain-containing protein</fullName>
    </recommendedName>
</protein>
<keyword evidence="1" id="KW-1133">Transmembrane helix</keyword>
<accession>A0A2U2PLW5</accession>
<keyword evidence="1" id="KW-0472">Membrane</keyword>
<gene>
    <name evidence="3" type="ORF">DDR33_00530</name>
</gene>